<keyword evidence="7" id="KW-0812">Transmembrane</keyword>
<dbReference type="GO" id="GO:0005351">
    <property type="term" value="F:carbohydrate:proton symporter activity"/>
    <property type="evidence" value="ECO:0007669"/>
    <property type="project" value="TreeGrafter"/>
</dbReference>
<dbReference type="Pfam" id="PF07690">
    <property type="entry name" value="MFS_1"/>
    <property type="match status" value="1"/>
</dbReference>
<sequence length="399" mass="43330">MKRPNWLSQRFNPIFAAFLLIAFLSGIAGALQAPTLSLFLTTEVKVRPLWVGLFYTANAVAGILVSFLLAKRSDTRGDRRRLILLCCVMAVGNCLLFAFNRDYLTLITLGVLMAAIANTAMPQIFALAREYADNEAREVVMFSSVMRAQLSLAWVIGPPLSFALALNYGFTRMFLIAAATFVVCSLLVGFTLPSVPRAKAMDNTLQGGTTVLIAPANAWRNRDVRLLFIASMLMWTCNTMYIIDMPLYITADLGLPENLAGVLMGTAAGLEIPAMLLAGYCVRYFGKRNMMLFAVLAGVLFYAGLVVFNGRSALMALQLLNAIFIGIVAGIGMLYFQDLMPGRPGAATTLFTNSISTGVILAGVLQGALVENLGHYAVYWLAALLAVAALWMSTRVRDV</sequence>
<organism evidence="10 11">
    <name type="scientific">Serratia symbiotica</name>
    <dbReference type="NCBI Taxonomy" id="138074"/>
    <lineage>
        <taxon>Bacteria</taxon>
        <taxon>Pseudomonadati</taxon>
        <taxon>Pseudomonadota</taxon>
        <taxon>Gammaproteobacteria</taxon>
        <taxon>Enterobacterales</taxon>
        <taxon>Yersiniaceae</taxon>
        <taxon>Serratia</taxon>
    </lineage>
</organism>
<dbReference type="GeneID" id="93737547"/>
<dbReference type="GO" id="GO:1904659">
    <property type="term" value="P:D-glucose transmembrane transport"/>
    <property type="evidence" value="ECO:0007669"/>
    <property type="project" value="TreeGrafter"/>
</dbReference>
<evidence type="ECO:0000256" key="7">
    <source>
        <dbReference type="ARBA" id="ARBA00022692"/>
    </source>
</evidence>
<comment type="subcellular location">
    <subcellularLocation>
        <location evidence="1">Cell inner membrane</location>
        <topology evidence="1">Multi-pass membrane protein</topology>
    </subcellularLocation>
</comment>
<dbReference type="PANTHER" id="PTHR23535:SF2">
    <property type="entry name" value="SUGAR EFFLUX TRANSPORTER A-RELATED"/>
    <property type="match status" value="1"/>
</dbReference>
<keyword evidence="5" id="KW-0997">Cell inner membrane</keyword>
<dbReference type="SUPFAM" id="SSF103473">
    <property type="entry name" value="MFS general substrate transporter"/>
    <property type="match status" value="1"/>
</dbReference>
<dbReference type="CDD" id="cd17471">
    <property type="entry name" value="MFS_Set"/>
    <property type="match status" value="1"/>
</dbReference>
<comment type="similarity">
    <text evidence="2">Belongs to the major facilitator superfamily. Set transporter family.</text>
</comment>
<dbReference type="PANTHER" id="PTHR23535">
    <property type="entry name" value="SUGAR EFFLUX TRANSPORTER A-RELATED"/>
    <property type="match status" value="1"/>
</dbReference>
<evidence type="ECO:0000313" key="11">
    <source>
        <dbReference type="Proteomes" id="UP000042738"/>
    </source>
</evidence>
<dbReference type="FunFam" id="1.20.1250.20:FF:000125">
    <property type="entry name" value="Sugar efflux transporter SetB"/>
    <property type="match status" value="1"/>
</dbReference>
<evidence type="ECO:0000256" key="3">
    <source>
        <dbReference type="ARBA" id="ARBA00022448"/>
    </source>
</evidence>
<evidence type="ECO:0000256" key="2">
    <source>
        <dbReference type="ARBA" id="ARBA00006523"/>
    </source>
</evidence>
<keyword evidence="9" id="KW-0472">Membrane</keyword>
<dbReference type="RefSeq" id="WP_040262678.1">
    <property type="nucleotide sequence ID" value="NZ_CAXKXZ010000019.1"/>
</dbReference>
<protein>
    <submittedName>
        <fullName evidence="10">MFS transporter</fullName>
    </submittedName>
</protein>
<keyword evidence="6" id="KW-0762">Sugar transport</keyword>
<dbReference type="Proteomes" id="UP000042738">
    <property type="component" value="Chromosome"/>
</dbReference>
<keyword evidence="3" id="KW-0813">Transport</keyword>
<evidence type="ECO:0000256" key="4">
    <source>
        <dbReference type="ARBA" id="ARBA00022475"/>
    </source>
</evidence>
<dbReference type="InterPro" id="IPR020846">
    <property type="entry name" value="MFS_dom"/>
</dbReference>
<evidence type="ECO:0000256" key="9">
    <source>
        <dbReference type="ARBA" id="ARBA00023136"/>
    </source>
</evidence>
<dbReference type="FunFam" id="1.20.1250.20:FF:000151">
    <property type="entry name" value="Sugar efflux transporter SetB"/>
    <property type="match status" value="1"/>
</dbReference>
<evidence type="ECO:0000256" key="8">
    <source>
        <dbReference type="ARBA" id="ARBA00022989"/>
    </source>
</evidence>
<keyword evidence="4" id="KW-1003">Cell membrane</keyword>
<dbReference type="STRING" id="138074.SYMBAF_10126"/>
<dbReference type="InterPro" id="IPR036259">
    <property type="entry name" value="MFS_trans_sf"/>
</dbReference>
<dbReference type="AlphaFoldDB" id="A0A068YV19"/>
<dbReference type="EMBL" id="CP050855">
    <property type="protein sequence ID" value="QLH63787.1"/>
    <property type="molecule type" value="Genomic_DNA"/>
</dbReference>
<dbReference type="InterPro" id="IPR011701">
    <property type="entry name" value="MFS"/>
</dbReference>
<evidence type="ECO:0000256" key="6">
    <source>
        <dbReference type="ARBA" id="ARBA00022597"/>
    </source>
</evidence>
<dbReference type="GO" id="GO:0005886">
    <property type="term" value="C:plasma membrane"/>
    <property type="evidence" value="ECO:0007669"/>
    <property type="project" value="UniProtKB-SubCell"/>
</dbReference>
<dbReference type="GO" id="GO:0015767">
    <property type="term" value="P:lactose transport"/>
    <property type="evidence" value="ECO:0007669"/>
    <property type="project" value="TreeGrafter"/>
</dbReference>
<evidence type="ECO:0000256" key="5">
    <source>
        <dbReference type="ARBA" id="ARBA00022519"/>
    </source>
</evidence>
<keyword evidence="8" id="KW-1133">Transmembrane helix</keyword>
<name>A0A068YV19_9GAMM</name>
<dbReference type="Gene3D" id="1.20.1250.20">
    <property type="entry name" value="MFS general substrate transporter like domains"/>
    <property type="match status" value="2"/>
</dbReference>
<accession>A0A068YV19</accession>
<gene>
    <name evidence="10" type="ORF">SYMBAF_13740</name>
</gene>
<reference evidence="10 11" key="1">
    <citation type="journal article" date="2014" name="Genome Announc.">
        <title>Whole-Genome Sequence of Serratia symbiotica Strain CWBI-2.3T, a Free-Living Symbiont of the Black Bean Aphid Aphis fabae.</title>
        <authorList>
            <person name="Foray V."/>
            <person name="Grigorescu A.S."/>
            <person name="Sabri A."/>
            <person name="Haubruge E."/>
            <person name="Lognay G."/>
            <person name="Francis F."/>
            <person name="Fauconnier M.L."/>
            <person name="Hance T."/>
            <person name="Thonart P."/>
        </authorList>
    </citation>
    <scope>NUCLEOTIDE SEQUENCE [LARGE SCALE GENOMIC DNA]</scope>
    <source>
        <strain evidence="10">CWBI-2.3</strain>
    </source>
</reference>
<proteinExistence type="inferred from homology"/>
<dbReference type="GO" id="GO:0036448">
    <property type="term" value="P:cellular response to glucose-phosphate stress"/>
    <property type="evidence" value="ECO:0007669"/>
    <property type="project" value="TreeGrafter"/>
</dbReference>
<dbReference type="PROSITE" id="PS50850">
    <property type="entry name" value="MFS"/>
    <property type="match status" value="1"/>
</dbReference>
<evidence type="ECO:0000313" key="10">
    <source>
        <dbReference type="EMBL" id="QLH63787.1"/>
    </source>
</evidence>
<evidence type="ECO:0000256" key="1">
    <source>
        <dbReference type="ARBA" id="ARBA00004429"/>
    </source>
</evidence>